<protein>
    <recommendedName>
        <fullName evidence="6">Gfo/Idh/MocA family oxidoreductase</fullName>
    </recommendedName>
</protein>
<dbReference type="Gene3D" id="3.40.50.720">
    <property type="entry name" value="NAD(P)-binding Rossmann-like Domain"/>
    <property type="match status" value="1"/>
</dbReference>
<dbReference type="SUPFAM" id="SSF51735">
    <property type="entry name" value="NAD(P)-binding Rossmann-fold domains"/>
    <property type="match status" value="1"/>
</dbReference>
<dbReference type="EMBL" id="MAEL01000005">
    <property type="protein sequence ID" value="KAF1305853.1"/>
    <property type="molecule type" value="Genomic_DNA"/>
</dbReference>
<keyword evidence="1" id="KW-0560">Oxidoreductase</keyword>
<dbReference type="Pfam" id="PF01408">
    <property type="entry name" value="GFO_IDH_MocA"/>
    <property type="match status" value="1"/>
</dbReference>
<dbReference type="SUPFAM" id="SSF55347">
    <property type="entry name" value="Glyceraldehyde-3-phosphate dehydrogenase-like, C-terminal domain"/>
    <property type="match status" value="1"/>
</dbReference>
<gene>
    <name evidence="4" type="ORF">BAU17_13075</name>
</gene>
<accession>A0ABQ6Z2J0</accession>
<evidence type="ECO:0000259" key="2">
    <source>
        <dbReference type="Pfam" id="PF01408"/>
    </source>
</evidence>
<dbReference type="InterPro" id="IPR000683">
    <property type="entry name" value="Gfo/Idh/MocA-like_OxRdtase_N"/>
</dbReference>
<dbReference type="InterPro" id="IPR055170">
    <property type="entry name" value="GFO_IDH_MocA-like_dom"/>
</dbReference>
<evidence type="ECO:0000256" key="1">
    <source>
        <dbReference type="ARBA" id="ARBA00023002"/>
    </source>
</evidence>
<dbReference type="InterPro" id="IPR050463">
    <property type="entry name" value="Gfo/Idh/MocA_oxidrdct_glycsds"/>
</dbReference>
<dbReference type="RefSeq" id="WP_161900973.1">
    <property type="nucleotide sequence ID" value="NZ_MAEL01000005.1"/>
</dbReference>
<evidence type="ECO:0008006" key="6">
    <source>
        <dbReference type="Google" id="ProtNLM"/>
    </source>
</evidence>
<organism evidence="4 5">
    <name type="scientific">Candidatus Enterococcus willemsii</name>
    <dbReference type="NCBI Taxonomy" id="1857215"/>
    <lineage>
        <taxon>Bacteria</taxon>
        <taxon>Bacillati</taxon>
        <taxon>Bacillota</taxon>
        <taxon>Bacilli</taxon>
        <taxon>Lactobacillales</taxon>
        <taxon>Enterococcaceae</taxon>
        <taxon>Enterococcus</taxon>
    </lineage>
</organism>
<dbReference type="Proteomes" id="UP000782705">
    <property type="component" value="Unassembled WGS sequence"/>
</dbReference>
<dbReference type="Gene3D" id="3.30.360.10">
    <property type="entry name" value="Dihydrodipicolinate Reductase, domain 2"/>
    <property type="match status" value="1"/>
</dbReference>
<evidence type="ECO:0000313" key="5">
    <source>
        <dbReference type="Proteomes" id="UP000782705"/>
    </source>
</evidence>
<reference evidence="4 5" key="1">
    <citation type="submission" date="2016-06" db="EMBL/GenBank/DDBJ databases">
        <title>Four novel species of enterococci isolated from chicken manure.</title>
        <authorList>
            <person name="Van Tyne D."/>
        </authorList>
    </citation>
    <scope>NUCLEOTIDE SEQUENCE [LARGE SCALE GENOMIC DNA]</scope>
    <source>
        <strain evidence="4 5">CU12B</strain>
    </source>
</reference>
<name>A0ABQ6Z2J0_9ENTE</name>
<dbReference type="PANTHER" id="PTHR43818:SF11">
    <property type="entry name" value="BCDNA.GH03377"/>
    <property type="match status" value="1"/>
</dbReference>
<keyword evidence="5" id="KW-1185">Reference proteome</keyword>
<proteinExistence type="predicted"/>
<feature type="domain" description="GFO/IDH/MocA-like oxidoreductase" evidence="3">
    <location>
        <begin position="130"/>
        <end position="247"/>
    </location>
</feature>
<feature type="domain" description="Gfo/Idh/MocA-like oxidoreductase N-terminal" evidence="2">
    <location>
        <begin position="26"/>
        <end position="117"/>
    </location>
</feature>
<sequence>MNIALISSWHVHTKKFMEKIINKGVRCLYVWDFDATLGQAAAKEYQAIFEPDYRAILADEQVDAVIIEAPTTMHKELIILAARAKKHIFSDKALALTTEDCLEIEAAVRENDVKFMLSLESFAVNSYEYAFKKVNDGSLGQITSAYFRRSHGAVIRQDLPDYWFDKAQSGGGATLDLGCHGFALLPLICGQPKAVTCLMNEQFGSGVDEYSTTLLSFENGAIGTATTSFVGPTLDNYLEIIGTQGSLQIVGNEHEEQTIFLQSNLEEGYHKKTIVSDADIRKYNPFPIELFVELVEASTEKEIPRYGIEAAKRLTRIIECAYESAETGKTVAY</sequence>
<dbReference type="InterPro" id="IPR036291">
    <property type="entry name" value="NAD(P)-bd_dom_sf"/>
</dbReference>
<dbReference type="PANTHER" id="PTHR43818">
    <property type="entry name" value="BCDNA.GH03377"/>
    <property type="match status" value="1"/>
</dbReference>
<evidence type="ECO:0000259" key="3">
    <source>
        <dbReference type="Pfam" id="PF22725"/>
    </source>
</evidence>
<comment type="caution">
    <text evidence="4">The sequence shown here is derived from an EMBL/GenBank/DDBJ whole genome shotgun (WGS) entry which is preliminary data.</text>
</comment>
<dbReference type="Pfam" id="PF22725">
    <property type="entry name" value="GFO_IDH_MocA_C3"/>
    <property type="match status" value="1"/>
</dbReference>
<evidence type="ECO:0000313" key="4">
    <source>
        <dbReference type="EMBL" id="KAF1305853.1"/>
    </source>
</evidence>